<evidence type="ECO:0000313" key="5">
    <source>
        <dbReference type="Proteomes" id="UP000620591"/>
    </source>
</evidence>
<dbReference type="AlphaFoldDB" id="A0A8I0ETJ2"/>
<organism evidence="2 5">
    <name type="scientific">Aeromicrobium senzhongii</name>
    <dbReference type="NCBI Taxonomy" id="2663859"/>
    <lineage>
        <taxon>Bacteria</taxon>
        <taxon>Bacillati</taxon>
        <taxon>Actinomycetota</taxon>
        <taxon>Actinomycetes</taxon>
        <taxon>Propionibacteriales</taxon>
        <taxon>Nocardioidaceae</taxon>
        <taxon>Aeromicrobium</taxon>
    </lineage>
</organism>
<feature type="compositionally biased region" description="Basic and acidic residues" evidence="1">
    <location>
        <begin position="8"/>
        <end position="19"/>
    </location>
</feature>
<evidence type="ECO:0000256" key="1">
    <source>
        <dbReference type="SAM" id="MobiDB-lite"/>
    </source>
</evidence>
<gene>
    <name evidence="3" type="ORF">H9L21_12975</name>
    <name evidence="2" type="ORF">IBG24_07585</name>
</gene>
<keyword evidence="4" id="KW-1185">Reference proteome</keyword>
<feature type="compositionally biased region" description="Basic and acidic residues" evidence="1">
    <location>
        <begin position="30"/>
        <end position="53"/>
    </location>
</feature>
<dbReference type="Proteomes" id="UP000620591">
    <property type="component" value="Unassembled WGS sequence"/>
</dbReference>
<sequence length="62" mass="7108">MPAEEREEAARRARRERAARLLGDLLPSTTRDERSEGWGDDRGGSTRDDELRRNVPPHHGKD</sequence>
<reference evidence="2" key="1">
    <citation type="submission" date="2020-09" db="EMBL/GenBank/DDBJ databases">
        <title>Novel species in genus Aeromicrobium.</title>
        <authorList>
            <person name="Zhang G."/>
        </authorList>
    </citation>
    <scope>NUCLEOTIDE SEQUENCE</scope>
    <source>
        <strain evidence="4">zg-629</strain>
        <strain evidence="3">Zg-629</strain>
        <strain evidence="2">Zg-636</strain>
    </source>
</reference>
<evidence type="ECO:0000313" key="2">
    <source>
        <dbReference type="EMBL" id="MBC9226171.1"/>
    </source>
</evidence>
<accession>A0A8I0ETJ2</accession>
<protein>
    <submittedName>
        <fullName evidence="2">Uncharacterized protein</fullName>
    </submittedName>
</protein>
<dbReference type="RefSeq" id="WP_154596556.1">
    <property type="nucleotide sequence ID" value="NZ_CP060587.1"/>
</dbReference>
<evidence type="ECO:0000313" key="4">
    <source>
        <dbReference type="Proteomes" id="UP000515871"/>
    </source>
</evidence>
<evidence type="ECO:0000313" key="3">
    <source>
        <dbReference type="EMBL" id="QNL93994.1"/>
    </source>
</evidence>
<proteinExistence type="predicted"/>
<dbReference type="EMBL" id="JACTVM010000002">
    <property type="protein sequence ID" value="MBC9226171.1"/>
    <property type="molecule type" value="Genomic_DNA"/>
</dbReference>
<dbReference type="EMBL" id="CP060587">
    <property type="protein sequence ID" value="QNL93994.1"/>
    <property type="molecule type" value="Genomic_DNA"/>
</dbReference>
<dbReference type="Proteomes" id="UP000515871">
    <property type="component" value="Chromosome"/>
</dbReference>
<name>A0A8I0ETJ2_9ACTN</name>
<feature type="region of interest" description="Disordered" evidence="1">
    <location>
        <begin position="1"/>
        <end position="62"/>
    </location>
</feature>